<dbReference type="EMBL" id="BQNB010018116">
    <property type="protein sequence ID" value="GJT70847.1"/>
    <property type="molecule type" value="Genomic_DNA"/>
</dbReference>
<feature type="compositionally biased region" description="Polar residues" evidence="2">
    <location>
        <begin position="237"/>
        <end position="246"/>
    </location>
</feature>
<reference evidence="3" key="1">
    <citation type="journal article" date="2022" name="Int. J. Mol. Sci.">
        <title>Draft Genome of Tanacetum Coccineum: Genomic Comparison of Closely Related Tanacetum-Family Plants.</title>
        <authorList>
            <person name="Yamashiro T."/>
            <person name="Shiraishi A."/>
            <person name="Nakayama K."/>
            <person name="Satake H."/>
        </authorList>
    </citation>
    <scope>NUCLEOTIDE SEQUENCE</scope>
</reference>
<feature type="coiled-coil region" evidence="1">
    <location>
        <begin position="134"/>
        <end position="161"/>
    </location>
</feature>
<sequence>MKFHGLLNKWTCACHTKCSNKFPFQPTALHPVIAALKAQVKIYRNAFVLAIDTLKWPQTMIPNVLLIYNCNSGLYVLSSEPVKMPWFDSIYADIGDEQSLSQIIWGIPGRSNAINITKRLGLPDVVVGNARELHGTASAEINEVIEDMEKLKQKLHEHIHEARHHLKLARELHRNLVVSERRIREHATSQRYIKIQEISDGGGVARSLLHKKVRQHHASPVLVSKADDSPLQPKMASFSSQSTPKESNAALVSESNVKNRELGNPEIRFKTHPNINKDLFSNENILGSKDPNRPFPASESGDGLLKWRMQSKDASAVPLTSKFLYVHVSMLDDGLILLKVASIVLLKGGPPPKYS</sequence>
<keyword evidence="1" id="KW-0175">Coiled coil</keyword>
<keyword evidence="4" id="KW-1185">Reference proteome</keyword>
<dbReference type="InterPro" id="IPR045076">
    <property type="entry name" value="MutS"/>
</dbReference>
<dbReference type="Gene3D" id="3.40.50.300">
    <property type="entry name" value="P-loop containing nucleotide triphosphate hydrolases"/>
    <property type="match status" value="1"/>
</dbReference>
<dbReference type="InterPro" id="IPR027417">
    <property type="entry name" value="P-loop_NTPase"/>
</dbReference>
<gene>
    <name evidence="3" type="ORF">Tco_1030133</name>
</gene>
<evidence type="ECO:0000256" key="1">
    <source>
        <dbReference type="SAM" id="Coils"/>
    </source>
</evidence>
<reference evidence="3" key="2">
    <citation type="submission" date="2022-01" db="EMBL/GenBank/DDBJ databases">
        <authorList>
            <person name="Yamashiro T."/>
            <person name="Shiraishi A."/>
            <person name="Satake H."/>
            <person name="Nakayama K."/>
        </authorList>
    </citation>
    <scope>NUCLEOTIDE SEQUENCE</scope>
</reference>
<evidence type="ECO:0000313" key="3">
    <source>
        <dbReference type="EMBL" id="GJT70847.1"/>
    </source>
</evidence>
<dbReference type="PANTHER" id="PTHR48466">
    <property type="entry name" value="OS10G0509000 PROTEIN-RELATED"/>
    <property type="match status" value="1"/>
</dbReference>
<comment type="caution">
    <text evidence="3">The sequence shown here is derived from an EMBL/GenBank/DDBJ whole genome shotgun (WGS) entry which is preliminary data.</text>
</comment>
<evidence type="ECO:0000313" key="4">
    <source>
        <dbReference type="Proteomes" id="UP001151760"/>
    </source>
</evidence>
<dbReference type="PANTHER" id="PTHR48466:SF2">
    <property type="entry name" value="OS10G0509000 PROTEIN"/>
    <property type="match status" value="1"/>
</dbReference>
<protein>
    <submittedName>
        <fullName evidence="3">Uncharacterized protein</fullName>
    </submittedName>
</protein>
<name>A0ABQ5G5D0_9ASTR</name>
<organism evidence="3 4">
    <name type="scientific">Tanacetum coccineum</name>
    <dbReference type="NCBI Taxonomy" id="301880"/>
    <lineage>
        <taxon>Eukaryota</taxon>
        <taxon>Viridiplantae</taxon>
        <taxon>Streptophyta</taxon>
        <taxon>Embryophyta</taxon>
        <taxon>Tracheophyta</taxon>
        <taxon>Spermatophyta</taxon>
        <taxon>Magnoliopsida</taxon>
        <taxon>eudicotyledons</taxon>
        <taxon>Gunneridae</taxon>
        <taxon>Pentapetalae</taxon>
        <taxon>asterids</taxon>
        <taxon>campanulids</taxon>
        <taxon>Asterales</taxon>
        <taxon>Asteraceae</taxon>
        <taxon>Asteroideae</taxon>
        <taxon>Anthemideae</taxon>
        <taxon>Anthemidinae</taxon>
        <taxon>Tanacetum</taxon>
    </lineage>
</organism>
<dbReference type="Proteomes" id="UP001151760">
    <property type="component" value="Unassembled WGS sequence"/>
</dbReference>
<evidence type="ECO:0000256" key="2">
    <source>
        <dbReference type="SAM" id="MobiDB-lite"/>
    </source>
</evidence>
<feature type="region of interest" description="Disordered" evidence="2">
    <location>
        <begin position="225"/>
        <end position="254"/>
    </location>
</feature>
<accession>A0ABQ5G5D0</accession>
<proteinExistence type="predicted"/>